<dbReference type="EMBL" id="CAQJ01000101">
    <property type="protein sequence ID" value="CCQ92003.1"/>
    <property type="molecule type" value="Genomic_DNA"/>
</dbReference>
<dbReference type="InParanoid" id="M1Z2M9"/>
<accession>M1Z2M9</accession>
<evidence type="ECO:0000256" key="8">
    <source>
        <dbReference type="ARBA" id="ARBA00022741"/>
    </source>
</evidence>
<evidence type="ECO:0000256" key="4">
    <source>
        <dbReference type="ARBA" id="ARBA00022490"/>
    </source>
</evidence>
<dbReference type="PROSITE" id="PS51163">
    <property type="entry name" value="YRDC"/>
    <property type="match status" value="1"/>
</dbReference>
<evidence type="ECO:0000256" key="10">
    <source>
        <dbReference type="ARBA" id="ARBA00029774"/>
    </source>
</evidence>
<dbReference type="PANTHER" id="PTHR17490:SF16">
    <property type="entry name" value="THREONYLCARBAMOYL-AMP SYNTHASE"/>
    <property type="match status" value="1"/>
</dbReference>
<dbReference type="Pfam" id="PF01300">
    <property type="entry name" value="Sua5_yciO_yrdC"/>
    <property type="match status" value="1"/>
</dbReference>
<dbReference type="GO" id="GO:0005737">
    <property type="term" value="C:cytoplasm"/>
    <property type="evidence" value="ECO:0007669"/>
    <property type="project" value="UniProtKB-SubCell"/>
</dbReference>
<dbReference type="InterPro" id="IPR017945">
    <property type="entry name" value="DHBP_synth_RibB-like_a/b_dom"/>
</dbReference>
<comment type="similarity">
    <text evidence="2">Belongs to the SUA5 family.</text>
</comment>
<dbReference type="FunCoup" id="M1Z2M9">
    <property type="interactions" value="438"/>
</dbReference>
<keyword evidence="4" id="KW-0963">Cytoplasm</keyword>
<keyword evidence="7" id="KW-0548">Nucleotidyltransferase</keyword>
<organism evidence="13 14">
    <name type="scientific">Nitrospina gracilis (strain 3/211)</name>
    <dbReference type="NCBI Taxonomy" id="1266370"/>
    <lineage>
        <taxon>Bacteria</taxon>
        <taxon>Pseudomonadati</taxon>
        <taxon>Nitrospinota/Tectimicrobiota group</taxon>
        <taxon>Nitrospinota</taxon>
        <taxon>Nitrospinia</taxon>
        <taxon>Nitrospinales</taxon>
        <taxon>Nitrospinaceae</taxon>
        <taxon>Nitrospina</taxon>
    </lineage>
</organism>
<keyword evidence="5" id="KW-0808">Transferase</keyword>
<sequence length="216" mass="22797">MANRLQVDPQFPQTLQAVITPIKRSLAEGGSIAFPTDTFYGLGVDPANAEAVEKIFTIKERPADKPILVLIDDREQLKDWAAKVPELAVKAMDAFWPGPLTLLFPARDDIPKALTAGTGKIGIRLPDSAIARQLVRDLGHALTAPSANKSETENPVNADDVNQSIGSAIDWIIDAGPAPGNAPSTVLDVTSTPPVIVREGAIARADIEAALGLSPA</sequence>
<keyword evidence="6" id="KW-0819">tRNA processing</keyword>
<comment type="caution">
    <text evidence="13">The sequence shown here is derived from an EMBL/GenBank/DDBJ whole genome shotgun (WGS) entry which is preliminary data.</text>
</comment>
<dbReference type="InterPro" id="IPR006070">
    <property type="entry name" value="Sua5-like_dom"/>
</dbReference>
<dbReference type="GO" id="GO:0003725">
    <property type="term" value="F:double-stranded RNA binding"/>
    <property type="evidence" value="ECO:0007669"/>
    <property type="project" value="InterPro"/>
</dbReference>
<dbReference type="NCBIfam" id="TIGR00057">
    <property type="entry name" value="L-threonylcarbamoyladenylate synthase"/>
    <property type="match status" value="1"/>
</dbReference>
<evidence type="ECO:0000313" key="13">
    <source>
        <dbReference type="EMBL" id="CCQ92003.1"/>
    </source>
</evidence>
<dbReference type="GO" id="GO:0061710">
    <property type="term" value="F:L-threonylcarbamoyladenylate synthase"/>
    <property type="evidence" value="ECO:0007669"/>
    <property type="project" value="UniProtKB-EC"/>
</dbReference>
<evidence type="ECO:0000259" key="12">
    <source>
        <dbReference type="PROSITE" id="PS51163"/>
    </source>
</evidence>
<evidence type="ECO:0000256" key="11">
    <source>
        <dbReference type="ARBA" id="ARBA00048366"/>
    </source>
</evidence>
<dbReference type="InterPro" id="IPR050156">
    <property type="entry name" value="TC-AMP_synthase_SUA5"/>
</dbReference>
<dbReference type="GO" id="GO:0000049">
    <property type="term" value="F:tRNA binding"/>
    <property type="evidence" value="ECO:0007669"/>
    <property type="project" value="TreeGrafter"/>
</dbReference>
<feature type="domain" description="YrdC-like" evidence="12">
    <location>
        <begin position="16"/>
        <end position="202"/>
    </location>
</feature>
<dbReference type="Proteomes" id="UP000011704">
    <property type="component" value="Unassembled WGS sequence"/>
</dbReference>
<keyword evidence="8" id="KW-0547">Nucleotide-binding</keyword>
<dbReference type="SUPFAM" id="SSF55821">
    <property type="entry name" value="YrdC/RibB"/>
    <property type="match status" value="1"/>
</dbReference>
<dbReference type="Gene3D" id="3.90.870.10">
    <property type="entry name" value="DHBP synthase"/>
    <property type="match status" value="1"/>
</dbReference>
<evidence type="ECO:0000256" key="2">
    <source>
        <dbReference type="ARBA" id="ARBA00007663"/>
    </source>
</evidence>
<dbReference type="RefSeq" id="WP_005011423.1">
    <property type="nucleotide sequence ID" value="NZ_HG422173.1"/>
</dbReference>
<dbReference type="EC" id="2.7.7.87" evidence="3"/>
<evidence type="ECO:0000256" key="6">
    <source>
        <dbReference type="ARBA" id="ARBA00022694"/>
    </source>
</evidence>
<keyword evidence="14" id="KW-1185">Reference proteome</keyword>
<protein>
    <recommendedName>
        <fullName evidence="10">L-threonylcarbamoyladenylate synthase</fullName>
        <ecNumber evidence="3">2.7.7.87</ecNumber>
    </recommendedName>
    <alternativeName>
        <fullName evidence="10">L-threonylcarbamoyladenylate synthase</fullName>
    </alternativeName>
</protein>
<gene>
    <name evidence="13" type="ORF">NITGR_910052</name>
</gene>
<evidence type="ECO:0000256" key="5">
    <source>
        <dbReference type="ARBA" id="ARBA00022679"/>
    </source>
</evidence>
<comment type="subcellular location">
    <subcellularLocation>
        <location evidence="1">Cytoplasm</location>
    </subcellularLocation>
</comment>
<dbReference type="GO" id="GO:0008033">
    <property type="term" value="P:tRNA processing"/>
    <property type="evidence" value="ECO:0007669"/>
    <property type="project" value="UniProtKB-KW"/>
</dbReference>
<name>M1Z2M9_NITG3</name>
<reference evidence="13 14" key="1">
    <citation type="journal article" date="2013" name="Front. Microbiol.">
        <title>The genome of Nitrospina gracilis illuminates the metabolism and evolution of the major marine nitrite oxidizer.</title>
        <authorList>
            <person name="Luecker S."/>
            <person name="Nowka B."/>
            <person name="Rattei T."/>
            <person name="Spieck E."/>
            <person name="and Daims H."/>
        </authorList>
    </citation>
    <scope>NUCLEOTIDE SEQUENCE [LARGE SCALE GENOMIC DNA]</scope>
    <source>
        <strain evidence="13 14">3/211</strain>
    </source>
</reference>
<keyword evidence="9" id="KW-0067">ATP-binding</keyword>
<dbReference type="HOGENOM" id="CLU_031397_3_2_0"/>
<dbReference type="GO" id="GO:0006450">
    <property type="term" value="P:regulation of translational fidelity"/>
    <property type="evidence" value="ECO:0007669"/>
    <property type="project" value="TreeGrafter"/>
</dbReference>
<dbReference type="STRING" id="1266370.NITGR_910052"/>
<evidence type="ECO:0000256" key="7">
    <source>
        <dbReference type="ARBA" id="ARBA00022695"/>
    </source>
</evidence>
<dbReference type="OrthoDB" id="9814580at2"/>
<evidence type="ECO:0000256" key="3">
    <source>
        <dbReference type="ARBA" id="ARBA00012584"/>
    </source>
</evidence>
<evidence type="ECO:0000256" key="1">
    <source>
        <dbReference type="ARBA" id="ARBA00004496"/>
    </source>
</evidence>
<dbReference type="PANTHER" id="PTHR17490">
    <property type="entry name" value="SUA5"/>
    <property type="match status" value="1"/>
</dbReference>
<dbReference type="AlphaFoldDB" id="M1Z2M9"/>
<comment type="catalytic activity">
    <reaction evidence="11">
        <text>L-threonine + hydrogencarbonate + ATP = L-threonylcarbamoyladenylate + diphosphate + H2O</text>
        <dbReference type="Rhea" id="RHEA:36407"/>
        <dbReference type="ChEBI" id="CHEBI:15377"/>
        <dbReference type="ChEBI" id="CHEBI:17544"/>
        <dbReference type="ChEBI" id="CHEBI:30616"/>
        <dbReference type="ChEBI" id="CHEBI:33019"/>
        <dbReference type="ChEBI" id="CHEBI:57926"/>
        <dbReference type="ChEBI" id="CHEBI:73682"/>
        <dbReference type="EC" id="2.7.7.87"/>
    </reaction>
</comment>
<evidence type="ECO:0000313" key="14">
    <source>
        <dbReference type="Proteomes" id="UP000011704"/>
    </source>
</evidence>
<dbReference type="GO" id="GO:0005524">
    <property type="term" value="F:ATP binding"/>
    <property type="evidence" value="ECO:0007669"/>
    <property type="project" value="UniProtKB-KW"/>
</dbReference>
<evidence type="ECO:0000256" key="9">
    <source>
        <dbReference type="ARBA" id="ARBA00022840"/>
    </source>
</evidence>
<proteinExistence type="inferred from homology"/>